<evidence type="ECO:0000256" key="9">
    <source>
        <dbReference type="ARBA" id="ARBA00022660"/>
    </source>
</evidence>
<keyword evidence="12" id="KW-0677">Repeat</keyword>
<evidence type="ECO:0000256" key="6">
    <source>
        <dbReference type="ARBA" id="ARBA00022475"/>
    </source>
</evidence>
<keyword evidence="19 23" id="KW-0472">Membrane</keyword>
<evidence type="ECO:0000256" key="7">
    <source>
        <dbReference type="ARBA" id="ARBA00022519"/>
    </source>
</evidence>
<evidence type="ECO:0000256" key="19">
    <source>
        <dbReference type="ARBA" id="ARBA00023136"/>
    </source>
</evidence>
<evidence type="ECO:0000256" key="18">
    <source>
        <dbReference type="ARBA" id="ARBA00023065"/>
    </source>
</evidence>
<dbReference type="Pfam" id="PF00034">
    <property type="entry name" value="Cytochrom_C"/>
    <property type="match status" value="1"/>
</dbReference>
<dbReference type="SUPFAM" id="SSF46626">
    <property type="entry name" value="Cytochrome c"/>
    <property type="match status" value="2"/>
</dbReference>
<feature type="compositionally biased region" description="Acidic residues" evidence="22">
    <location>
        <begin position="347"/>
        <end position="364"/>
    </location>
</feature>
<evidence type="ECO:0000256" key="14">
    <source>
        <dbReference type="ARBA" id="ARBA00022982"/>
    </source>
</evidence>
<evidence type="ECO:0000256" key="11">
    <source>
        <dbReference type="ARBA" id="ARBA00022723"/>
    </source>
</evidence>
<evidence type="ECO:0000256" key="8">
    <source>
        <dbReference type="ARBA" id="ARBA00022617"/>
    </source>
</evidence>
<dbReference type="InterPro" id="IPR038414">
    <property type="entry name" value="CcoP_N_sf"/>
</dbReference>
<dbReference type="EMBL" id="BSNJ01000005">
    <property type="protein sequence ID" value="GLQ21635.1"/>
    <property type="molecule type" value="Genomic_DNA"/>
</dbReference>
<keyword evidence="6" id="KW-1003">Cell membrane</keyword>
<evidence type="ECO:0000259" key="24">
    <source>
        <dbReference type="PROSITE" id="PS51007"/>
    </source>
</evidence>
<accession>A0ABQ5V4N7</accession>
<feature type="region of interest" description="Disordered" evidence="22">
    <location>
        <begin position="1"/>
        <end position="47"/>
    </location>
</feature>
<dbReference type="Pfam" id="PF14715">
    <property type="entry name" value="FixP_N"/>
    <property type="match status" value="1"/>
</dbReference>
<evidence type="ECO:0000256" key="4">
    <source>
        <dbReference type="ARBA" id="ARBA00006113"/>
    </source>
</evidence>
<evidence type="ECO:0000313" key="26">
    <source>
        <dbReference type="Proteomes" id="UP001161390"/>
    </source>
</evidence>
<dbReference type="PROSITE" id="PS51007">
    <property type="entry name" value="CYTC"/>
    <property type="match status" value="2"/>
</dbReference>
<keyword evidence="17 21" id="KW-0408">Iron</keyword>
<evidence type="ECO:0000256" key="21">
    <source>
        <dbReference type="PROSITE-ProRule" id="PRU00433"/>
    </source>
</evidence>
<keyword evidence="15 23" id="KW-1133">Transmembrane helix</keyword>
<reference evidence="25" key="1">
    <citation type="journal article" date="2014" name="Int. J. Syst. Evol. Microbiol.">
        <title>Complete genome of a new Firmicutes species belonging to the dominant human colonic microbiota ('Ruminococcus bicirculans') reveals two chromosomes and a selective capacity to utilize plant glucans.</title>
        <authorList>
            <consortium name="NISC Comparative Sequencing Program"/>
            <person name="Wegmann U."/>
            <person name="Louis P."/>
            <person name="Goesmann A."/>
            <person name="Henrissat B."/>
            <person name="Duncan S.H."/>
            <person name="Flint H.J."/>
        </authorList>
    </citation>
    <scope>NUCLEOTIDE SEQUENCE</scope>
    <source>
        <strain evidence="25">NBRC 108216</strain>
    </source>
</reference>
<dbReference type="InterPro" id="IPR036909">
    <property type="entry name" value="Cyt_c-like_dom_sf"/>
</dbReference>
<evidence type="ECO:0000256" key="16">
    <source>
        <dbReference type="ARBA" id="ARBA00023002"/>
    </source>
</evidence>
<feature type="compositionally biased region" description="Basic and acidic residues" evidence="22">
    <location>
        <begin position="1"/>
        <end position="13"/>
    </location>
</feature>
<dbReference type="InterPro" id="IPR032858">
    <property type="entry name" value="CcoP_N"/>
</dbReference>
<dbReference type="InterPro" id="IPR050597">
    <property type="entry name" value="Cytochrome_c_Oxidase_Subunit"/>
</dbReference>
<evidence type="ECO:0000256" key="12">
    <source>
        <dbReference type="ARBA" id="ARBA00022737"/>
    </source>
</evidence>
<keyword evidence="8 21" id="KW-0349">Heme</keyword>
<gene>
    <name evidence="25" type="primary">fixP</name>
    <name evidence="25" type="ORF">GCM10007854_25900</name>
</gene>
<dbReference type="InterPro" id="IPR008168">
    <property type="entry name" value="Cyt_C_IC"/>
</dbReference>
<keyword evidence="9" id="KW-0679">Respiratory chain</keyword>
<reference evidence="25" key="2">
    <citation type="submission" date="2023-01" db="EMBL/GenBank/DDBJ databases">
        <title>Draft genome sequence of Algimonas porphyrae strain NBRC 108216.</title>
        <authorList>
            <person name="Sun Q."/>
            <person name="Mori K."/>
        </authorList>
    </citation>
    <scope>NUCLEOTIDE SEQUENCE</scope>
    <source>
        <strain evidence="25">NBRC 108216</strain>
    </source>
</reference>
<keyword evidence="11 21" id="KW-0479">Metal-binding</keyword>
<keyword evidence="26" id="KW-1185">Reference proteome</keyword>
<dbReference type="PANTHER" id="PTHR33751">
    <property type="entry name" value="CBB3-TYPE CYTOCHROME C OXIDASE SUBUNIT FIXP"/>
    <property type="match status" value="1"/>
</dbReference>
<keyword evidence="18" id="KW-0406">Ion transport</keyword>
<feature type="region of interest" description="Disordered" evidence="22">
    <location>
        <begin position="327"/>
        <end position="364"/>
    </location>
</feature>
<proteinExistence type="inferred from homology"/>
<evidence type="ECO:0000256" key="2">
    <source>
        <dbReference type="ARBA" id="ARBA00004533"/>
    </source>
</evidence>
<feature type="transmembrane region" description="Helical" evidence="23">
    <location>
        <begin position="67"/>
        <end position="85"/>
    </location>
</feature>
<evidence type="ECO:0000256" key="15">
    <source>
        <dbReference type="ARBA" id="ARBA00022989"/>
    </source>
</evidence>
<comment type="subcellular location">
    <subcellularLocation>
        <location evidence="2">Cell inner membrane</location>
    </subcellularLocation>
</comment>
<evidence type="ECO:0000256" key="23">
    <source>
        <dbReference type="SAM" id="Phobius"/>
    </source>
</evidence>
<evidence type="ECO:0000256" key="10">
    <source>
        <dbReference type="ARBA" id="ARBA00022692"/>
    </source>
</evidence>
<dbReference type="Proteomes" id="UP001161390">
    <property type="component" value="Unassembled WGS sequence"/>
</dbReference>
<evidence type="ECO:0000256" key="13">
    <source>
        <dbReference type="ARBA" id="ARBA00022781"/>
    </source>
</evidence>
<dbReference type="InterPro" id="IPR009056">
    <property type="entry name" value="Cyt_c-like_dom"/>
</dbReference>
<evidence type="ECO:0000256" key="3">
    <source>
        <dbReference type="ARBA" id="ARBA00004673"/>
    </source>
</evidence>
<comment type="cofactor">
    <cofactor evidence="1">
        <name>heme c</name>
        <dbReference type="ChEBI" id="CHEBI:61717"/>
    </cofactor>
</comment>
<feature type="domain" description="Cytochrome c" evidence="24">
    <location>
        <begin position="143"/>
        <end position="232"/>
    </location>
</feature>
<evidence type="ECO:0000256" key="22">
    <source>
        <dbReference type="SAM" id="MobiDB-lite"/>
    </source>
</evidence>
<comment type="pathway">
    <text evidence="3">Energy metabolism; oxidative phosphorylation.</text>
</comment>
<dbReference type="InterPro" id="IPR004678">
    <property type="entry name" value="Cyt_c_oxidase_cbb3_su3"/>
</dbReference>
<keyword evidence="7" id="KW-0997">Cell inner membrane</keyword>
<evidence type="ECO:0000256" key="1">
    <source>
        <dbReference type="ARBA" id="ARBA00001926"/>
    </source>
</evidence>
<dbReference type="PRINTS" id="PR00605">
    <property type="entry name" value="CYTCHROMECIC"/>
</dbReference>
<keyword evidence="14" id="KW-0249">Electron transport</keyword>
<sequence>MSDNKKAPPDNEVKPVVQRGVDPNLEPTLPNDAHGAHAPRFDKPTGQYTTGHSWDGIEELNTPMPRWWLGIFYATIVFGVGYAALMPSIPLLNSYFTGFLGYSDRVEVAEEIVEMRTERALFADRLTDADLDDITADPDLFRFAMAAGRSAFGDNCATCHGTGGQGFKGYPNLNDDVWLWGGTFEDIHHTLEVGIRSGHFDTRFNIMQAFGEDGLLTRAEINDLTDYLMSFSGRSENVEAIANGRTLFATNCASCHGDDAKGDRSQGAPDLTDAVWLYGGERADIVESLYSGRQGVMPNWNERLDPEIITALAVYVHALGGGEASTPVAVPVQMDAPTPDTPSADSSTEDESVTEDTGPEPETP</sequence>
<comment type="caution">
    <text evidence="25">The sequence shown here is derived from an EMBL/GenBank/DDBJ whole genome shotgun (WGS) entry which is preliminary data.</text>
</comment>
<keyword evidence="5" id="KW-0813">Transport</keyword>
<dbReference type="RefSeq" id="WP_284373393.1">
    <property type="nucleotide sequence ID" value="NZ_BSNJ01000005.1"/>
</dbReference>
<organism evidence="25 26">
    <name type="scientific">Algimonas porphyrae</name>
    <dbReference type="NCBI Taxonomy" id="1128113"/>
    <lineage>
        <taxon>Bacteria</taxon>
        <taxon>Pseudomonadati</taxon>
        <taxon>Pseudomonadota</taxon>
        <taxon>Alphaproteobacteria</taxon>
        <taxon>Maricaulales</taxon>
        <taxon>Robiginitomaculaceae</taxon>
        <taxon>Algimonas</taxon>
    </lineage>
</organism>
<comment type="similarity">
    <text evidence="4">Belongs to the CcoP / FixP family.</text>
</comment>
<evidence type="ECO:0000313" key="25">
    <source>
        <dbReference type="EMBL" id="GLQ21635.1"/>
    </source>
</evidence>
<keyword evidence="10 23" id="KW-0812">Transmembrane</keyword>
<feature type="domain" description="Cytochrome c" evidence="24">
    <location>
        <begin position="239"/>
        <end position="320"/>
    </location>
</feature>
<keyword evidence="16" id="KW-0560">Oxidoreductase</keyword>
<dbReference type="Pfam" id="PF13442">
    <property type="entry name" value="Cytochrome_CBB3"/>
    <property type="match status" value="1"/>
</dbReference>
<dbReference type="Gene3D" id="6.10.280.130">
    <property type="match status" value="1"/>
</dbReference>
<protein>
    <recommendedName>
        <fullName evidence="20">Cytochrome c oxidase subunit III</fullName>
    </recommendedName>
</protein>
<name>A0ABQ5V4N7_9PROT</name>
<evidence type="ECO:0000256" key="17">
    <source>
        <dbReference type="ARBA" id="ARBA00023004"/>
    </source>
</evidence>
<dbReference type="Gene3D" id="1.10.760.10">
    <property type="entry name" value="Cytochrome c-like domain"/>
    <property type="match status" value="2"/>
</dbReference>
<evidence type="ECO:0000256" key="20">
    <source>
        <dbReference type="ARBA" id="ARBA00029635"/>
    </source>
</evidence>
<dbReference type="NCBIfam" id="TIGR00782">
    <property type="entry name" value="ccoP"/>
    <property type="match status" value="1"/>
</dbReference>
<evidence type="ECO:0000256" key="5">
    <source>
        <dbReference type="ARBA" id="ARBA00022448"/>
    </source>
</evidence>
<dbReference type="PANTHER" id="PTHR33751:SF1">
    <property type="entry name" value="CBB3-TYPE CYTOCHROME C OXIDASE SUBUNIT FIXP"/>
    <property type="match status" value="1"/>
</dbReference>
<keyword evidence="13" id="KW-0375">Hydrogen ion transport</keyword>